<evidence type="ECO:0000313" key="4">
    <source>
        <dbReference type="Proteomes" id="UP001230986"/>
    </source>
</evidence>
<keyword evidence="4" id="KW-1185">Reference proteome</keyword>
<reference evidence="3 4" key="1">
    <citation type="submission" date="2023-06" db="EMBL/GenBank/DDBJ databases">
        <title>Whole genome sequence of Oscillatoria calcuttensis NRMC-F 0142.</title>
        <authorList>
            <person name="Shakena Fathima T."/>
            <person name="Muralitharan G."/>
            <person name="Thajuddin N."/>
        </authorList>
    </citation>
    <scope>NUCLEOTIDE SEQUENCE [LARGE SCALE GENOMIC DNA]</scope>
    <source>
        <strain evidence="3 4">NRMC-F 0142</strain>
    </source>
</reference>
<comment type="caution">
    <text evidence="3">The sequence shown here is derived from an EMBL/GenBank/DDBJ whole genome shotgun (WGS) entry which is preliminary data.</text>
</comment>
<keyword evidence="2" id="KW-0732">Signal</keyword>
<sequence length="93" mass="10278">MIVRIKTFIIVVAAFVVFATGSAHACPGCKQTTRANGRDMGQVQKGFSYSVLFMLLFPMGLIYGVGHYSLRTLRRFENERDAAAAPEHKNLPS</sequence>
<feature type="signal peptide" evidence="2">
    <location>
        <begin position="1"/>
        <end position="25"/>
    </location>
</feature>
<feature type="chain" id="PRO_5047413376" evidence="2">
    <location>
        <begin position="26"/>
        <end position="93"/>
    </location>
</feature>
<dbReference type="EMBL" id="JASVEJ010000040">
    <property type="protein sequence ID" value="MDL5057910.1"/>
    <property type="molecule type" value="Genomic_DNA"/>
</dbReference>
<name>A0ABT7M0X4_9CYAN</name>
<keyword evidence="1" id="KW-0812">Transmembrane</keyword>
<accession>A0ABT7M0X4</accession>
<feature type="transmembrane region" description="Helical" evidence="1">
    <location>
        <begin position="49"/>
        <end position="70"/>
    </location>
</feature>
<evidence type="ECO:0000313" key="3">
    <source>
        <dbReference type="EMBL" id="MDL5057910.1"/>
    </source>
</evidence>
<gene>
    <name evidence="3" type="ORF">QQ055_10665</name>
</gene>
<evidence type="ECO:0000256" key="2">
    <source>
        <dbReference type="SAM" id="SignalP"/>
    </source>
</evidence>
<evidence type="ECO:0000256" key="1">
    <source>
        <dbReference type="SAM" id="Phobius"/>
    </source>
</evidence>
<organism evidence="3 4">
    <name type="scientific">Geitlerinema calcuttense NRMC-F 0142</name>
    <dbReference type="NCBI Taxonomy" id="2922238"/>
    <lineage>
        <taxon>Bacteria</taxon>
        <taxon>Bacillati</taxon>
        <taxon>Cyanobacteriota</taxon>
        <taxon>Cyanophyceae</taxon>
        <taxon>Geitlerinematales</taxon>
        <taxon>Geitlerinemataceae</taxon>
        <taxon>Geitlerinema</taxon>
    </lineage>
</organism>
<dbReference type="Proteomes" id="UP001230986">
    <property type="component" value="Unassembled WGS sequence"/>
</dbReference>
<keyword evidence="1" id="KW-0472">Membrane</keyword>
<protein>
    <submittedName>
        <fullName evidence="3">Uncharacterized protein</fullName>
    </submittedName>
</protein>
<keyword evidence="1" id="KW-1133">Transmembrane helix</keyword>
<proteinExistence type="predicted"/>